<feature type="domain" description="Peptidase A1" evidence="7">
    <location>
        <begin position="110"/>
        <end position="475"/>
    </location>
</feature>
<evidence type="ECO:0000256" key="5">
    <source>
        <dbReference type="ARBA" id="ARBA00023180"/>
    </source>
</evidence>
<evidence type="ECO:0000313" key="8">
    <source>
        <dbReference type="EMBL" id="KAK1302352.1"/>
    </source>
</evidence>
<dbReference type="PROSITE" id="PS51767">
    <property type="entry name" value="PEPTIDASE_A1"/>
    <property type="match status" value="1"/>
</dbReference>
<dbReference type="InterPro" id="IPR032861">
    <property type="entry name" value="TAXi_N"/>
</dbReference>
<keyword evidence="9" id="KW-1185">Reference proteome</keyword>
<feature type="region of interest" description="Disordered" evidence="6">
    <location>
        <begin position="79"/>
        <end position="100"/>
    </location>
</feature>
<dbReference type="InterPro" id="IPR032799">
    <property type="entry name" value="TAXi_C"/>
</dbReference>
<gene>
    <name evidence="8" type="primary">nep1</name>
    <name evidence="8" type="ORF">QJS10_CPB12g01468</name>
</gene>
<dbReference type="InterPro" id="IPR033121">
    <property type="entry name" value="PEPTIDASE_A1"/>
</dbReference>
<evidence type="ECO:0000256" key="2">
    <source>
        <dbReference type="ARBA" id="ARBA00022670"/>
    </source>
</evidence>
<dbReference type="Pfam" id="PF14543">
    <property type="entry name" value="TAXi_N"/>
    <property type="match status" value="1"/>
</dbReference>
<organism evidence="8 9">
    <name type="scientific">Acorus calamus</name>
    <name type="common">Sweet flag</name>
    <dbReference type="NCBI Taxonomy" id="4465"/>
    <lineage>
        <taxon>Eukaryota</taxon>
        <taxon>Viridiplantae</taxon>
        <taxon>Streptophyta</taxon>
        <taxon>Embryophyta</taxon>
        <taxon>Tracheophyta</taxon>
        <taxon>Spermatophyta</taxon>
        <taxon>Magnoliopsida</taxon>
        <taxon>Liliopsida</taxon>
        <taxon>Acoraceae</taxon>
        <taxon>Acorus</taxon>
    </lineage>
</organism>
<dbReference type="InterPro" id="IPR051708">
    <property type="entry name" value="Plant_Aspart_Prot_A1"/>
</dbReference>
<keyword evidence="3" id="KW-0064">Aspartyl protease</keyword>
<evidence type="ECO:0000256" key="3">
    <source>
        <dbReference type="ARBA" id="ARBA00022750"/>
    </source>
</evidence>
<dbReference type="FunFam" id="2.40.70.10:FF:000033">
    <property type="entry name" value="Aspartyl protease family protein"/>
    <property type="match status" value="1"/>
</dbReference>
<dbReference type="PANTHER" id="PTHR47967">
    <property type="entry name" value="OS07G0603500 PROTEIN-RELATED"/>
    <property type="match status" value="1"/>
</dbReference>
<dbReference type="EMBL" id="JAUJYO010000012">
    <property type="protein sequence ID" value="KAK1302352.1"/>
    <property type="molecule type" value="Genomic_DNA"/>
</dbReference>
<dbReference type="InterPro" id="IPR021109">
    <property type="entry name" value="Peptidase_aspartic_dom_sf"/>
</dbReference>
<dbReference type="Gene3D" id="2.40.70.10">
    <property type="entry name" value="Acid Proteases"/>
    <property type="match status" value="2"/>
</dbReference>
<reference evidence="8" key="1">
    <citation type="journal article" date="2023" name="Nat. Commun.">
        <title>Diploid and tetraploid genomes of Acorus and the evolution of monocots.</title>
        <authorList>
            <person name="Ma L."/>
            <person name="Liu K.W."/>
            <person name="Li Z."/>
            <person name="Hsiao Y.Y."/>
            <person name="Qi Y."/>
            <person name="Fu T."/>
            <person name="Tang G.D."/>
            <person name="Zhang D."/>
            <person name="Sun W.H."/>
            <person name="Liu D.K."/>
            <person name="Li Y."/>
            <person name="Chen G.Z."/>
            <person name="Liu X.D."/>
            <person name="Liao X.Y."/>
            <person name="Jiang Y.T."/>
            <person name="Yu X."/>
            <person name="Hao Y."/>
            <person name="Huang J."/>
            <person name="Zhao X.W."/>
            <person name="Ke S."/>
            <person name="Chen Y.Y."/>
            <person name="Wu W.L."/>
            <person name="Hsu J.L."/>
            <person name="Lin Y.F."/>
            <person name="Huang M.D."/>
            <person name="Li C.Y."/>
            <person name="Huang L."/>
            <person name="Wang Z.W."/>
            <person name="Zhao X."/>
            <person name="Zhong W.Y."/>
            <person name="Peng D.H."/>
            <person name="Ahmad S."/>
            <person name="Lan S."/>
            <person name="Zhang J.S."/>
            <person name="Tsai W.C."/>
            <person name="Van de Peer Y."/>
            <person name="Liu Z.J."/>
        </authorList>
    </citation>
    <scope>NUCLEOTIDE SEQUENCE</scope>
    <source>
        <strain evidence="8">CP</strain>
    </source>
</reference>
<dbReference type="Pfam" id="PF14541">
    <property type="entry name" value="TAXi_C"/>
    <property type="match status" value="1"/>
</dbReference>
<name>A0AAV9DM90_ACOCL</name>
<evidence type="ECO:0000313" key="9">
    <source>
        <dbReference type="Proteomes" id="UP001180020"/>
    </source>
</evidence>
<evidence type="ECO:0000259" key="7">
    <source>
        <dbReference type="PROSITE" id="PS51767"/>
    </source>
</evidence>
<keyword evidence="5" id="KW-0325">Glycoprotein</keyword>
<comment type="similarity">
    <text evidence="1">Belongs to the peptidase A1 family.</text>
</comment>
<protein>
    <submittedName>
        <fullName evidence="8">Aspartic proteinase nepenthesin-1</fullName>
    </submittedName>
</protein>
<keyword evidence="4" id="KW-0378">Hydrolase</keyword>
<dbReference type="PANTHER" id="PTHR47967:SF46">
    <property type="entry name" value="ASPARTIC PROTEINASE NEPENTHESIN-1"/>
    <property type="match status" value="1"/>
</dbReference>
<feature type="compositionally biased region" description="Pro residues" evidence="6">
    <location>
        <begin position="85"/>
        <end position="95"/>
    </location>
</feature>
<evidence type="ECO:0000256" key="1">
    <source>
        <dbReference type="ARBA" id="ARBA00007447"/>
    </source>
</evidence>
<dbReference type="Proteomes" id="UP001180020">
    <property type="component" value="Unassembled WGS sequence"/>
</dbReference>
<dbReference type="InterPro" id="IPR034161">
    <property type="entry name" value="Pepsin-like_plant"/>
</dbReference>
<reference evidence="8" key="2">
    <citation type="submission" date="2023-06" db="EMBL/GenBank/DDBJ databases">
        <authorList>
            <person name="Ma L."/>
            <person name="Liu K.-W."/>
            <person name="Li Z."/>
            <person name="Hsiao Y.-Y."/>
            <person name="Qi Y."/>
            <person name="Fu T."/>
            <person name="Tang G."/>
            <person name="Zhang D."/>
            <person name="Sun W.-H."/>
            <person name="Liu D.-K."/>
            <person name="Li Y."/>
            <person name="Chen G.-Z."/>
            <person name="Liu X.-D."/>
            <person name="Liao X.-Y."/>
            <person name="Jiang Y.-T."/>
            <person name="Yu X."/>
            <person name="Hao Y."/>
            <person name="Huang J."/>
            <person name="Zhao X.-W."/>
            <person name="Ke S."/>
            <person name="Chen Y.-Y."/>
            <person name="Wu W.-L."/>
            <person name="Hsu J.-L."/>
            <person name="Lin Y.-F."/>
            <person name="Huang M.-D."/>
            <person name="Li C.-Y."/>
            <person name="Huang L."/>
            <person name="Wang Z.-W."/>
            <person name="Zhao X."/>
            <person name="Zhong W.-Y."/>
            <person name="Peng D.-H."/>
            <person name="Ahmad S."/>
            <person name="Lan S."/>
            <person name="Zhang J.-S."/>
            <person name="Tsai W.-C."/>
            <person name="Van De Peer Y."/>
            <person name="Liu Z.-J."/>
        </authorList>
    </citation>
    <scope>NUCLEOTIDE SEQUENCE</scope>
    <source>
        <strain evidence="8">CP</strain>
        <tissue evidence="8">Leaves</tissue>
    </source>
</reference>
<dbReference type="GO" id="GO:0006508">
    <property type="term" value="P:proteolysis"/>
    <property type="evidence" value="ECO:0007669"/>
    <property type="project" value="UniProtKB-KW"/>
</dbReference>
<dbReference type="AlphaFoldDB" id="A0AAV9DM90"/>
<keyword evidence="2" id="KW-0645">Protease</keyword>
<sequence>MPLKPNPPSTTQTVSPTLHSQTMISILLPSLLILLTFSTTTESQQQQHYTIKLPLLRITPSITPQQSLIRDRIRYSSLFSSSSSPPSPSPSPSPLTAPLVSAASSGSGQYLVDLRLGIPPQPPLRLVADTGSDLIWTRCSACLSNCSSSSLRRHRPRPPAFHFRRSSSFRPHHCYDPPCRLVPHPRHRCDPHRHLHNPCRYSYTYSDLSVSAGYFSRDVFTLNSSSSAVRRLRLSFGCAANVSGPSLTGPSFGSATGVLGLGRGPTSFPSQIAAGGDEDDVFSYCLMDYTLSPPPTSFLLIGGAPSAASTKMRFTPLLPNPPTSPTFYYVGIESVSVDGSVVPIDQSIWAVDSMGRGGTVVDSGTTLTFLPGKAYRRIVAAVRRRLTTAEAAAGFDLCVNSSSEAARMPRVEFGLRGGAKFGPPPENYFIEAAEGLRCLAMQAVRSGGGTAVIGNLMQQGFLFVFDRAQSRLGFTRSDCASL</sequence>
<dbReference type="CDD" id="cd05476">
    <property type="entry name" value="pepsin_A_like_plant"/>
    <property type="match status" value="1"/>
</dbReference>
<accession>A0AAV9DM90</accession>
<dbReference type="SUPFAM" id="SSF50630">
    <property type="entry name" value="Acid proteases"/>
    <property type="match status" value="1"/>
</dbReference>
<evidence type="ECO:0000256" key="4">
    <source>
        <dbReference type="ARBA" id="ARBA00022801"/>
    </source>
</evidence>
<dbReference type="GO" id="GO:0004190">
    <property type="term" value="F:aspartic-type endopeptidase activity"/>
    <property type="evidence" value="ECO:0007669"/>
    <property type="project" value="UniProtKB-KW"/>
</dbReference>
<comment type="caution">
    <text evidence="8">The sequence shown here is derived from an EMBL/GenBank/DDBJ whole genome shotgun (WGS) entry which is preliminary data.</text>
</comment>
<proteinExistence type="inferred from homology"/>
<evidence type="ECO:0000256" key="6">
    <source>
        <dbReference type="SAM" id="MobiDB-lite"/>
    </source>
</evidence>